<comment type="similarity">
    <text evidence="1 13 14">Belongs to the ATPase B chain family.</text>
</comment>
<keyword evidence="6 13" id="KW-1133">Transmembrane helix</keyword>
<evidence type="ECO:0000256" key="6">
    <source>
        <dbReference type="ARBA" id="ARBA00022989"/>
    </source>
</evidence>
<feature type="transmembrane region" description="Helical" evidence="13">
    <location>
        <begin position="12"/>
        <end position="32"/>
    </location>
</feature>
<dbReference type="CDD" id="cd06503">
    <property type="entry name" value="ATP-synt_Fo_b"/>
    <property type="match status" value="1"/>
</dbReference>
<evidence type="ECO:0000256" key="2">
    <source>
        <dbReference type="ARBA" id="ARBA00022448"/>
    </source>
</evidence>
<dbReference type="Proteomes" id="UP001141619">
    <property type="component" value="Unassembled WGS sequence"/>
</dbReference>
<evidence type="ECO:0000256" key="13">
    <source>
        <dbReference type="HAMAP-Rule" id="MF_01398"/>
    </source>
</evidence>
<dbReference type="RefSeq" id="WP_274943073.1">
    <property type="nucleotide sequence ID" value="NZ_JANWOI010000002.1"/>
</dbReference>
<evidence type="ECO:0000256" key="3">
    <source>
        <dbReference type="ARBA" id="ARBA00022547"/>
    </source>
</evidence>
<keyword evidence="16" id="KW-1185">Reference proteome</keyword>
<evidence type="ECO:0000256" key="1">
    <source>
        <dbReference type="ARBA" id="ARBA00005513"/>
    </source>
</evidence>
<sequence>MPQLNVADFIPQLFWLAVTFITLYIILAKLALPRVAGVLDARTHQISNDLQAADALKKQADAAKAAYEAGLADARSAATQLIAKTQDAAKAHAEARLKEVGDKLAAEAAQAEARIAKAKDEALAGIRDMAAEASREIVQKLTGLTLDETTVKAAVESELKTAGGSN</sequence>
<keyword evidence="3 13" id="KW-0138">CF(0)</keyword>
<keyword evidence="8 13" id="KW-0472">Membrane</keyword>
<comment type="subunit">
    <text evidence="13">F-type ATPases have 2 components, F(1) - the catalytic core - and F(0) - the membrane proton channel. F(1) has five subunits: alpha(3), beta(3), gamma(1), delta(1), epsilon(1). F(0) has three main subunits: a(1), b(2) and c(10-14). The alpha and beta chains form an alternating ring which encloses part of the gamma chain. F(1) is attached to F(0) by a central stalk formed by the gamma and epsilon chains, while a peripheral stalk is formed by the delta and b chains.</text>
</comment>
<keyword evidence="5 13" id="KW-0375">Hydrogen ion transport</keyword>
<dbReference type="InterPro" id="IPR050059">
    <property type="entry name" value="ATP_synthase_B_chain"/>
</dbReference>
<evidence type="ECO:0000256" key="5">
    <source>
        <dbReference type="ARBA" id="ARBA00022781"/>
    </source>
</evidence>
<evidence type="ECO:0000256" key="12">
    <source>
        <dbReference type="ARBA" id="ARBA00037847"/>
    </source>
</evidence>
<keyword evidence="9 13" id="KW-0066">ATP synthesis</keyword>
<comment type="caution">
    <text evidence="15">The sequence shown here is derived from an EMBL/GenBank/DDBJ whole genome shotgun (WGS) entry which is preliminary data.</text>
</comment>
<evidence type="ECO:0000256" key="9">
    <source>
        <dbReference type="ARBA" id="ARBA00023310"/>
    </source>
</evidence>
<reference evidence="15" key="1">
    <citation type="submission" date="2022-08" db="EMBL/GenBank/DDBJ databases">
        <authorList>
            <person name="Vandamme P."/>
            <person name="Hettiarachchi A."/>
            <person name="Peeters C."/>
            <person name="Cnockaert M."/>
            <person name="Carlier A."/>
        </authorList>
    </citation>
    <scope>NUCLEOTIDE SEQUENCE</scope>
    <source>
        <strain evidence="15">LMG 31809</strain>
    </source>
</reference>
<dbReference type="GO" id="GO:0046933">
    <property type="term" value="F:proton-transporting ATP synthase activity, rotational mechanism"/>
    <property type="evidence" value="ECO:0007669"/>
    <property type="project" value="UniProtKB-UniRule"/>
</dbReference>
<keyword evidence="4 13" id="KW-0812">Transmembrane</keyword>
<dbReference type="GO" id="GO:0045259">
    <property type="term" value="C:proton-transporting ATP synthase complex"/>
    <property type="evidence" value="ECO:0007669"/>
    <property type="project" value="UniProtKB-KW"/>
</dbReference>
<name>A0A9X3TWS4_9PROT</name>
<dbReference type="GO" id="GO:0012505">
    <property type="term" value="C:endomembrane system"/>
    <property type="evidence" value="ECO:0007669"/>
    <property type="project" value="UniProtKB-SubCell"/>
</dbReference>
<evidence type="ECO:0000256" key="8">
    <source>
        <dbReference type="ARBA" id="ARBA00023136"/>
    </source>
</evidence>
<dbReference type="GO" id="GO:0046961">
    <property type="term" value="F:proton-transporting ATPase activity, rotational mechanism"/>
    <property type="evidence" value="ECO:0007669"/>
    <property type="project" value="TreeGrafter"/>
</dbReference>
<keyword evidence="13" id="KW-1003">Cell membrane</keyword>
<evidence type="ECO:0000256" key="14">
    <source>
        <dbReference type="RuleBase" id="RU003848"/>
    </source>
</evidence>
<dbReference type="InterPro" id="IPR002146">
    <property type="entry name" value="ATP_synth_b/b'su_bac/chlpt"/>
</dbReference>
<evidence type="ECO:0000313" key="16">
    <source>
        <dbReference type="Proteomes" id="UP001141619"/>
    </source>
</evidence>
<evidence type="ECO:0000256" key="7">
    <source>
        <dbReference type="ARBA" id="ARBA00023065"/>
    </source>
</evidence>
<dbReference type="HAMAP" id="MF_01398">
    <property type="entry name" value="ATP_synth_b_bprime"/>
    <property type="match status" value="1"/>
</dbReference>
<dbReference type="EMBL" id="JANWOI010000002">
    <property type="protein sequence ID" value="MDA5193371.1"/>
    <property type="molecule type" value="Genomic_DNA"/>
</dbReference>
<accession>A0A9X3TWS4</accession>
<comment type="function">
    <text evidence="10 13">F(1)F(0) ATP synthase produces ATP from ADP in the presence of a proton or sodium gradient. F-type ATPases consist of two structural domains, F(1) containing the extramembraneous catalytic core and F(0) containing the membrane proton channel, linked together by a central stalk and a peripheral stalk. During catalysis, ATP synthesis in the catalytic domain of F(1) is coupled via a rotary mechanism of the central stalk subunits to proton translocation.</text>
</comment>
<evidence type="ECO:0000256" key="11">
    <source>
        <dbReference type="ARBA" id="ARBA00025614"/>
    </source>
</evidence>
<evidence type="ECO:0000256" key="4">
    <source>
        <dbReference type="ARBA" id="ARBA00022692"/>
    </source>
</evidence>
<dbReference type="AlphaFoldDB" id="A0A9X3TWS4"/>
<dbReference type="PANTHER" id="PTHR33445">
    <property type="entry name" value="ATP SYNTHASE SUBUNIT B', CHLOROPLASTIC"/>
    <property type="match status" value="1"/>
</dbReference>
<dbReference type="PANTHER" id="PTHR33445:SF1">
    <property type="entry name" value="ATP SYNTHASE SUBUNIT B"/>
    <property type="match status" value="1"/>
</dbReference>
<comment type="subcellular location">
    <subcellularLocation>
        <location evidence="13">Cell membrane</location>
        <topology evidence="13">Single-pass membrane protein</topology>
    </subcellularLocation>
    <subcellularLocation>
        <location evidence="12">Endomembrane system</location>
        <topology evidence="12">Single-pass membrane protein</topology>
    </subcellularLocation>
</comment>
<comment type="function">
    <text evidence="11">Component of the F(0) channel, it forms part of the peripheral stalk, linking F(1) to F(0). The b'-subunit is a diverged and duplicated form of b found in plants and photosynthetic bacteria.</text>
</comment>
<evidence type="ECO:0000256" key="10">
    <source>
        <dbReference type="ARBA" id="ARBA00025198"/>
    </source>
</evidence>
<keyword evidence="7 13" id="KW-0406">Ion transport</keyword>
<dbReference type="GO" id="GO:0005886">
    <property type="term" value="C:plasma membrane"/>
    <property type="evidence" value="ECO:0007669"/>
    <property type="project" value="UniProtKB-SubCell"/>
</dbReference>
<dbReference type="Pfam" id="PF00430">
    <property type="entry name" value="ATP-synt_B"/>
    <property type="match status" value="1"/>
</dbReference>
<evidence type="ECO:0000313" key="15">
    <source>
        <dbReference type="EMBL" id="MDA5193371.1"/>
    </source>
</evidence>
<keyword evidence="2 13" id="KW-0813">Transport</keyword>
<organism evidence="15 16">
    <name type="scientific">Govanella unica</name>
    <dbReference type="NCBI Taxonomy" id="2975056"/>
    <lineage>
        <taxon>Bacteria</taxon>
        <taxon>Pseudomonadati</taxon>
        <taxon>Pseudomonadota</taxon>
        <taxon>Alphaproteobacteria</taxon>
        <taxon>Emcibacterales</taxon>
        <taxon>Govanellaceae</taxon>
        <taxon>Govanella</taxon>
    </lineage>
</organism>
<proteinExistence type="inferred from homology"/>
<gene>
    <name evidence="13" type="primary">atpF</name>
    <name evidence="15" type="ORF">NYP16_05295</name>
</gene>
<protein>
    <recommendedName>
        <fullName evidence="13">ATP synthase subunit b</fullName>
    </recommendedName>
    <alternativeName>
        <fullName evidence="13">ATP synthase F(0) sector subunit b</fullName>
    </alternativeName>
    <alternativeName>
        <fullName evidence="13">ATPase subunit I</fullName>
    </alternativeName>
    <alternativeName>
        <fullName evidence="13">F-type ATPase subunit b</fullName>
        <shortName evidence="13">F-ATPase subunit b</shortName>
    </alternativeName>
</protein>
<reference evidence="15" key="2">
    <citation type="journal article" date="2023" name="Syst. Appl. Microbiol.">
        <title>Govania unica gen. nov., sp. nov., a rare biosphere bacterium that represents a novel family in the class Alphaproteobacteria.</title>
        <authorList>
            <person name="Vandamme P."/>
            <person name="Peeters C."/>
            <person name="Hettiarachchi A."/>
            <person name="Cnockaert M."/>
            <person name="Carlier A."/>
        </authorList>
    </citation>
    <scope>NUCLEOTIDE SEQUENCE</scope>
    <source>
        <strain evidence="15">LMG 31809</strain>
    </source>
</reference>